<comment type="caution">
    <text evidence="9">The sequence shown here is derived from an EMBL/GenBank/DDBJ whole genome shotgun (WGS) entry which is preliminary data.</text>
</comment>
<feature type="transmembrane region" description="Helical" evidence="6">
    <location>
        <begin position="458"/>
        <end position="481"/>
    </location>
</feature>
<feature type="disulfide bond" evidence="4">
    <location>
        <begin position="95"/>
        <end position="100"/>
    </location>
</feature>
<dbReference type="PROSITE" id="PS51767">
    <property type="entry name" value="PEPTIDASE_A1"/>
    <property type="match status" value="1"/>
</dbReference>
<evidence type="ECO:0000313" key="10">
    <source>
        <dbReference type="Proteomes" id="UP001215598"/>
    </source>
</evidence>
<accession>A0AAD7JWD1</accession>
<keyword evidence="6" id="KW-0472">Membrane</keyword>
<dbReference type="PANTHER" id="PTHR47966">
    <property type="entry name" value="BETA-SITE APP-CLEAVING ENZYME, ISOFORM A-RELATED"/>
    <property type="match status" value="1"/>
</dbReference>
<evidence type="ECO:0000256" key="1">
    <source>
        <dbReference type="ARBA" id="ARBA00007447"/>
    </source>
</evidence>
<keyword evidence="6" id="KW-1133">Transmembrane helix</keyword>
<evidence type="ECO:0000256" key="6">
    <source>
        <dbReference type="SAM" id="Phobius"/>
    </source>
</evidence>
<evidence type="ECO:0000259" key="8">
    <source>
        <dbReference type="PROSITE" id="PS51767"/>
    </source>
</evidence>
<evidence type="ECO:0000313" key="9">
    <source>
        <dbReference type="EMBL" id="KAJ7771730.1"/>
    </source>
</evidence>
<dbReference type="InterPro" id="IPR001969">
    <property type="entry name" value="Aspartic_peptidase_AS"/>
</dbReference>
<dbReference type="InterPro" id="IPR001461">
    <property type="entry name" value="Aspartic_peptidase_A1"/>
</dbReference>
<evidence type="ECO:0000256" key="5">
    <source>
        <dbReference type="RuleBase" id="RU000454"/>
    </source>
</evidence>
<gene>
    <name evidence="9" type="ORF">B0H16DRAFT_1514517</name>
</gene>
<evidence type="ECO:0000256" key="2">
    <source>
        <dbReference type="ARBA" id="ARBA00022750"/>
    </source>
</evidence>
<dbReference type="Pfam" id="PF00026">
    <property type="entry name" value="Asp"/>
    <property type="match status" value="1"/>
</dbReference>
<name>A0AAD7JWD1_9AGAR</name>
<dbReference type="PANTHER" id="PTHR47966:SF57">
    <property type="entry name" value="PEPTIDASE A1 DOMAIN-CONTAINING PROTEIN"/>
    <property type="match status" value="1"/>
</dbReference>
<feature type="signal peptide" evidence="7">
    <location>
        <begin position="1"/>
        <end position="19"/>
    </location>
</feature>
<dbReference type="Gene3D" id="2.40.70.10">
    <property type="entry name" value="Acid Proteases"/>
    <property type="match status" value="2"/>
</dbReference>
<keyword evidence="2 5" id="KW-0064">Aspartyl protease</keyword>
<dbReference type="InterPro" id="IPR021109">
    <property type="entry name" value="Peptidase_aspartic_dom_sf"/>
</dbReference>
<dbReference type="InterPro" id="IPR034164">
    <property type="entry name" value="Pepsin-like_dom"/>
</dbReference>
<evidence type="ECO:0000256" key="7">
    <source>
        <dbReference type="SAM" id="SignalP"/>
    </source>
</evidence>
<dbReference type="CDD" id="cd05471">
    <property type="entry name" value="pepsin_like"/>
    <property type="match status" value="1"/>
</dbReference>
<feature type="active site" evidence="3">
    <location>
        <position position="82"/>
    </location>
</feature>
<dbReference type="InterPro" id="IPR033121">
    <property type="entry name" value="PEPTIDASE_A1"/>
</dbReference>
<keyword evidence="4" id="KW-1015">Disulfide bond</keyword>
<dbReference type="GO" id="GO:0006508">
    <property type="term" value="P:proteolysis"/>
    <property type="evidence" value="ECO:0007669"/>
    <property type="project" value="UniProtKB-KW"/>
</dbReference>
<keyword evidence="7" id="KW-0732">Signal</keyword>
<organism evidence="9 10">
    <name type="scientific">Mycena metata</name>
    <dbReference type="NCBI Taxonomy" id="1033252"/>
    <lineage>
        <taxon>Eukaryota</taxon>
        <taxon>Fungi</taxon>
        <taxon>Dikarya</taxon>
        <taxon>Basidiomycota</taxon>
        <taxon>Agaricomycotina</taxon>
        <taxon>Agaricomycetes</taxon>
        <taxon>Agaricomycetidae</taxon>
        <taxon>Agaricales</taxon>
        <taxon>Marasmiineae</taxon>
        <taxon>Mycenaceae</taxon>
        <taxon>Mycena</taxon>
    </lineage>
</organism>
<reference evidence="9" key="1">
    <citation type="submission" date="2023-03" db="EMBL/GenBank/DDBJ databases">
        <title>Massive genome expansion in bonnet fungi (Mycena s.s.) driven by repeated elements and novel gene families across ecological guilds.</title>
        <authorList>
            <consortium name="Lawrence Berkeley National Laboratory"/>
            <person name="Harder C.B."/>
            <person name="Miyauchi S."/>
            <person name="Viragh M."/>
            <person name="Kuo A."/>
            <person name="Thoen E."/>
            <person name="Andreopoulos B."/>
            <person name="Lu D."/>
            <person name="Skrede I."/>
            <person name="Drula E."/>
            <person name="Henrissat B."/>
            <person name="Morin E."/>
            <person name="Kohler A."/>
            <person name="Barry K."/>
            <person name="LaButti K."/>
            <person name="Morin E."/>
            <person name="Salamov A."/>
            <person name="Lipzen A."/>
            <person name="Mereny Z."/>
            <person name="Hegedus B."/>
            <person name="Baldrian P."/>
            <person name="Stursova M."/>
            <person name="Weitz H."/>
            <person name="Taylor A."/>
            <person name="Grigoriev I.V."/>
            <person name="Nagy L.G."/>
            <person name="Martin F."/>
            <person name="Kauserud H."/>
        </authorList>
    </citation>
    <scope>NUCLEOTIDE SEQUENCE</scope>
    <source>
        <strain evidence="9">CBHHK182m</strain>
    </source>
</reference>
<dbReference type="PRINTS" id="PR00792">
    <property type="entry name" value="PEPSIN"/>
</dbReference>
<keyword evidence="6" id="KW-0812">Transmembrane</keyword>
<evidence type="ECO:0000256" key="4">
    <source>
        <dbReference type="PIRSR" id="PIRSR601461-2"/>
    </source>
</evidence>
<sequence length="484" mass="51442">MSLRRVVGLALVVAAGAQQQPNFVHSFTPQAAGPILPLSRIRGGIPRLGQAANNIVLGNDQQYTYVVQAVFSDNQPFNFVLDTGSSDLWVVSTDCNSPDCEAVPRFLSSLSKNFVRTSRRFLLQYLTGSVSGEMCYDTVSLGPYSISNQAFATVEQTMDLGLASTGTSGIAGLCFPASAAIPATVGPTLLQNLMSAFTPDNSFFAFHLGRASGFNDPNASFTIGSLDPKFAPDRTLIAYSPVVRNQLFDYWKIAFERITVNGVPFTLSNSRIIGATFPIAVLDTGTTLILGPTADVAAFYALLGSCARFDVASSTYLVRCTCAVLVSFVLGSPAREFFLHPADIAWAEGAQGGWCTGGIQANDGVNSGDWLLGDCFLRNVYCVHHYSEDAPMVGLLNLTDPVAAMDEFRAERGPDVDGGGKDSSDGSLIPLIADDGWDTATGYVKRWEHRPSGTAAGIFGAVAGGIGFILGGVGAISWRFWRGV</sequence>
<protein>
    <submittedName>
        <fullName evidence="9">Aspartic peptidase domain-containing protein</fullName>
    </submittedName>
</protein>
<dbReference type="PROSITE" id="PS00141">
    <property type="entry name" value="ASP_PROTEASE"/>
    <property type="match status" value="2"/>
</dbReference>
<keyword evidence="5" id="KW-0378">Hydrolase</keyword>
<dbReference type="EMBL" id="JARKIB010000015">
    <property type="protein sequence ID" value="KAJ7771730.1"/>
    <property type="molecule type" value="Genomic_DNA"/>
</dbReference>
<keyword evidence="10" id="KW-1185">Reference proteome</keyword>
<dbReference type="AlphaFoldDB" id="A0AAD7JWD1"/>
<feature type="active site" evidence="3">
    <location>
        <position position="283"/>
    </location>
</feature>
<proteinExistence type="inferred from homology"/>
<feature type="domain" description="Peptidase A1" evidence="8">
    <location>
        <begin position="65"/>
        <end position="396"/>
    </location>
</feature>
<keyword evidence="5" id="KW-0645">Protease</keyword>
<dbReference type="Proteomes" id="UP001215598">
    <property type="component" value="Unassembled WGS sequence"/>
</dbReference>
<feature type="chain" id="PRO_5042150020" evidence="7">
    <location>
        <begin position="20"/>
        <end position="484"/>
    </location>
</feature>
<dbReference type="SUPFAM" id="SSF50630">
    <property type="entry name" value="Acid proteases"/>
    <property type="match status" value="1"/>
</dbReference>
<comment type="similarity">
    <text evidence="1 5">Belongs to the peptidase A1 family.</text>
</comment>
<evidence type="ECO:0000256" key="3">
    <source>
        <dbReference type="PIRSR" id="PIRSR601461-1"/>
    </source>
</evidence>
<dbReference type="GO" id="GO:0004190">
    <property type="term" value="F:aspartic-type endopeptidase activity"/>
    <property type="evidence" value="ECO:0007669"/>
    <property type="project" value="UniProtKB-KW"/>
</dbReference>